<dbReference type="SUPFAM" id="SSF54001">
    <property type="entry name" value="Cysteine proteinases"/>
    <property type="match status" value="1"/>
</dbReference>
<dbReference type="RefSeq" id="WP_352982862.1">
    <property type="nucleotide sequence ID" value="NZ_JBEQNA010000002.1"/>
</dbReference>
<gene>
    <name evidence="3" type="ORF">ABUK86_05900</name>
</gene>
<accession>A0ABV1ZQC5</accession>
<name>A0ABV1ZQC5_9ACTN</name>
<comment type="caution">
    <text evidence="3">The sequence shown here is derived from an EMBL/GenBank/DDBJ whole genome shotgun (WGS) entry which is preliminary data.</text>
</comment>
<dbReference type="Gene3D" id="2.40.128.150">
    <property type="entry name" value="Cysteine proteinases"/>
    <property type="match status" value="1"/>
</dbReference>
<dbReference type="PANTHER" id="PTHR11786:SF0">
    <property type="entry name" value="ARYLAMINE N-ACETYLTRANSFERASE 4-RELATED"/>
    <property type="match status" value="1"/>
</dbReference>
<dbReference type="PANTHER" id="PTHR11786">
    <property type="entry name" value="N-HYDROXYARYLAMINE O-ACETYLTRANSFERASE"/>
    <property type="match status" value="1"/>
</dbReference>
<organism evidence="3 4">
    <name type="scientific">Nocardiopsis tropica</name>
    <dbReference type="NCBI Taxonomy" id="109330"/>
    <lineage>
        <taxon>Bacteria</taxon>
        <taxon>Bacillati</taxon>
        <taxon>Actinomycetota</taxon>
        <taxon>Actinomycetes</taxon>
        <taxon>Streptosporangiales</taxon>
        <taxon>Nocardiopsidaceae</taxon>
        <taxon>Nocardiopsis</taxon>
    </lineage>
</organism>
<evidence type="ECO:0000313" key="4">
    <source>
        <dbReference type="Proteomes" id="UP001432401"/>
    </source>
</evidence>
<dbReference type="EMBL" id="JBEQNB010000003">
    <property type="protein sequence ID" value="MES0833298.1"/>
    <property type="molecule type" value="Genomic_DNA"/>
</dbReference>
<proteinExistence type="inferred from homology"/>
<reference evidence="3 4" key="1">
    <citation type="submission" date="2024-06" db="EMBL/GenBank/DDBJ databases">
        <authorList>
            <person name="Bataeva Y.V."/>
            <person name="Grigorian L.N."/>
            <person name="Solomentsev V.I."/>
        </authorList>
    </citation>
    <scope>NUCLEOTIDE SEQUENCE [LARGE SCALE GENOMIC DNA]</scope>
    <source>
        <strain evidence="4">SCPM-O-B-12605 (RCAM04882)</strain>
    </source>
</reference>
<dbReference type="Pfam" id="PF00797">
    <property type="entry name" value="Acetyltransf_2"/>
    <property type="match status" value="1"/>
</dbReference>
<dbReference type="Proteomes" id="UP001432401">
    <property type="component" value="Unassembled WGS sequence"/>
</dbReference>
<evidence type="ECO:0000256" key="2">
    <source>
        <dbReference type="RuleBase" id="RU003452"/>
    </source>
</evidence>
<dbReference type="Gene3D" id="3.30.2140.10">
    <property type="entry name" value="Arylamine N-acetyltransferase"/>
    <property type="match status" value="1"/>
</dbReference>
<comment type="similarity">
    <text evidence="1 2">Belongs to the arylamine N-acetyltransferase family.</text>
</comment>
<dbReference type="InterPro" id="IPR038765">
    <property type="entry name" value="Papain-like_cys_pep_sf"/>
</dbReference>
<keyword evidence="4" id="KW-1185">Reference proteome</keyword>
<evidence type="ECO:0000313" key="3">
    <source>
        <dbReference type="EMBL" id="MES0833298.1"/>
    </source>
</evidence>
<evidence type="ECO:0000256" key="1">
    <source>
        <dbReference type="ARBA" id="ARBA00006547"/>
    </source>
</evidence>
<dbReference type="InterPro" id="IPR001447">
    <property type="entry name" value="Arylamine_N-AcTrfase"/>
</dbReference>
<dbReference type="PRINTS" id="PR01543">
    <property type="entry name" value="ANATRNSFRASE"/>
</dbReference>
<protein>
    <submittedName>
        <fullName evidence="3">Arylamine N-acetyltransferase</fullName>
    </submittedName>
</protein>
<sequence>MADDTSRDRAGVPPAPRPARLFTDRDLWHGGEVDLDAYRARVGLEGALPPTRDTLRAVQRAHLAAIPFENLRPLTGEPVRLDVPALVDRMVRARRGGYCYEQNLLLAAVLDRLGFAVTGLAARVVSGRPGRPRPSTHCLLRVDLEGRPWLVDAGFGGGGPLEPLPLADGHQEVQGGWGLRLDRVSELGGDEWLLRSFDGRAWRPLYVLTTAAMAPQDYEIFSHHLSSHPRSPFLTRLTVQRIGPGVQHVLTDTTLTTLAPDGTREEQQVTVREVGRVLHEVFGIELHAREREAVEARVEEFTGV</sequence>